<sequence length="502" mass="56213">METLSRKKAQGPILVATDANLTLSFKVPSSIKLPQARSILREVPVDAPLANTGAVVGDDDDDDESWEDKADFTLNLNASHDAAMEEDWEDDIESFPDDFPILLLNLSKLSVEHMGTPMTTDADVKRVSDAIQDIFATPKFSHVLEVLLEQETAYHTTYGVYKSRLTQLTAVGGAGGDIWAAIDYPAMVDDDIPLSEILDVLQRPTQWRSVNYIKDCMSQASRDIKWKAQVIFELEKLAASEHDAKTTHMDSLRAEIDQLAQARDVYQDKLHQLEGHHDTKAVMARRFATSRLEETDARLQVLVDEYLSPSEAAAAALDAATLQPMFNMQAMNVLDMIISMIFSRLPKESHVSMETHYRSLMDSHHHIRKLWVDDFGRLPPKTTPRVHDEEDDEYEMEQAPPPSFPPTTTVDTVTETMQRLQVDQDDRTEANDCVLPSSPPREAKKKKKKTKDGATSSSSDRTKKPKKSKKSKTATGTFQPFACVGGLSMLQVSQEEAAYLFE</sequence>
<reference evidence="3" key="2">
    <citation type="submission" date="2019-06" db="EMBL/GenBank/DDBJ databases">
        <title>Genomics analysis of Aphanomyces spp. identifies a new class of oomycete effector associated with host adaptation.</title>
        <authorList>
            <person name="Gaulin E."/>
        </authorList>
    </citation>
    <scope>NUCLEOTIDE SEQUENCE</scope>
    <source>
        <strain evidence="3">CBS 578.67</strain>
    </source>
</reference>
<keyword evidence="5" id="KW-1185">Reference proteome</keyword>
<evidence type="ECO:0000256" key="2">
    <source>
        <dbReference type="SAM" id="MobiDB-lite"/>
    </source>
</evidence>
<proteinExistence type="predicted"/>
<dbReference type="OrthoDB" id="20120at2759"/>
<dbReference type="EMBL" id="VJMH01005281">
    <property type="protein sequence ID" value="KAF0697925.1"/>
    <property type="molecule type" value="Genomic_DNA"/>
</dbReference>
<feature type="compositionally biased region" description="Basic residues" evidence="2">
    <location>
        <begin position="463"/>
        <end position="472"/>
    </location>
</feature>
<organism evidence="4 5">
    <name type="scientific">Aphanomyces stellatus</name>
    <dbReference type="NCBI Taxonomy" id="120398"/>
    <lineage>
        <taxon>Eukaryota</taxon>
        <taxon>Sar</taxon>
        <taxon>Stramenopiles</taxon>
        <taxon>Oomycota</taxon>
        <taxon>Saprolegniomycetes</taxon>
        <taxon>Saprolegniales</taxon>
        <taxon>Verrucalvaceae</taxon>
        <taxon>Aphanomyces</taxon>
    </lineage>
</organism>
<evidence type="ECO:0000313" key="3">
    <source>
        <dbReference type="EMBL" id="KAF0697925.1"/>
    </source>
</evidence>
<feature type="coiled-coil region" evidence="1">
    <location>
        <begin position="249"/>
        <end position="276"/>
    </location>
</feature>
<evidence type="ECO:0000313" key="5">
    <source>
        <dbReference type="Proteomes" id="UP000332933"/>
    </source>
</evidence>
<evidence type="ECO:0000256" key="1">
    <source>
        <dbReference type="SAM" id="Coils"/>
    </source>
</evidence>
<feature type="compositionally biased region" description="Low complexity" evidence="2">
    <location>
        <begin position="406"/>
        <end position="416"/>
    </location>
</feature>
<gene>
    <name evidence="4" type="primary">Aste57867_11422</name>
    <name evidence="3" type="ORF">As57867_011380</name>
    <name evidence="4" type="ORF">ASTE57867_11422</name>
</gene>
<accession>A0A485KSY7</accession>
<reference evidence="4 5" key="1">
    <citation type="submission" date="2019-03" db="EMBL/GenBank/DDBJ databases">
        <authorList>
            <person name="Gaulin E."/>
            <person name="Dumas B."/>
        </authorList>
    </citation>
    <scope>NUCLEOTIDE SEQUENCE [LARGE SCALE GENOMIC DNA]</scope>
    <source>
        <strain evidence="4">CBS 568.67</strain>
    </source>
</reference>
<dbReference type="EMBL" id="CAADRA010005302">
    <property type="protein sequence ID" value="VFT88283.1"/>
    <property type="molecule type" value="Genomic_DNA"/>
</dbReference>
<keyword evidence="1" id="KW-0175">Coiled coil</keyword>
<dbReference type="AlphaFoldDB" id="A0A485KSY7"/>
<evidence type="ECO:0000313" key="4">
    <source>
        <dbReference type="EMBL" id="VFT88283.1"/>
    </source>
</evidence>
<feature type="region of interest" description="Disordered" evidence="2">
    <location>
        <begin position="378"/>
        <end position="480"/>
    </location>
</feature>
<name>A0A485KSY7_9STRA</name>
<dbReference type="Proteomes" id="UP000332933">
    <property type="component" value="Unassembled WGS sequence"/>
</dbReference>
<protein>
    <submittedName>
        <fullName evidence="4">Aste57867_11422 protein</fullName>
    </submittedName>
</protein>